<keyword evidence="2" id="KW-1185">Reference proteome</keyword>
<evidence type="ECO:0000313" key="1">
    <source>
        <dbReference type="EMBL" id="ADM11527.2"/>
    </source>
</evidence>
<dbReference type="RefSeq" id="XP_003072887.2">
    <property type="nucleotide sequence ID" value="XM_003072841.2"/>
</dbReference>
<dbReference type="KEGG" id="ein:Eint_050790"/>
<protein>
    <submittedName>
        <fullName evidence="1">Uncharacterized protein</fullName>
    </submittedName>
</protein>
<reference evidence="1 2" key="2">
    <citation type="journal article" date="2012" name="Proc. Natl. Acad. Sci. U.S.A.">
        <title>Gain and loss of multiple functionally related, horizontally transferred genes in the reduced genomes of two microsporidian parasites.</title>
        <authorList>
            <person name="Pombert J.-F."/>
            <person name="Selman M."/>
            <person name="Burki F."/>
            <person name="Bardell F.T."/>
            <person name="Farinelli L."/>
            <person name="Solter L.F."/>
            <person name="Whitman D.W."/>
            <person name="Weiss L.M."/>
            <person name="Corradi N."/>
            <person name="Keeling P.J."/>
        </authorList>
    </citation>
    <scope>NUCLEOTIDE SEQUENCE [LARGE SCALE GENOMIC DNA]</scope>
    <source>
        <strain evidence="1 2">ATCC 50506</strain>
    </source>
</reference>
<organism evidence="1 2">
    <name type="scientific">Encephalitozoon intestinalis (strain ATCC 50506)</name>
    <name type="common">Microsporidian parasite</name>
    <name type="synonym">Septata intestinalis</name>
    <dbReference type="NCBI Taxonomy" id="876142"/>
    <lineage>
        <taxon>Eukaryota</taxon>
        <taxon>Fungi</taxon>
        <taxon>Fungi incertae sedis</taxon>
        <taxon>Microsporidia</taxon>
        <taxon>Unikaryonidae</taxon>
        <taxon>Encephalitozoon</taxon>
    </lineage>
</organism>
<gene>
    <name evidence="1" type="ORF">Eint_050790</name>
</gene>
<dbReference type="AlphaFoldDB" id="E0S799"/>
<name>E0S799_ENCIT</name>
<sequence>MCEKKLGFIDKSVADEIRELVRYSLYEDVEEFVNPWAANEVHGISNDIAAIQAALDDQQ</sequence>
<dbReference type="OrthoDB" id="10374174at2759"/>
<dbReference type="EMBL" id="CP001946">
    <property type="protein sequence ID" value="ADM11527.2"/>
    <property type="molecule type" value="Genomic_DNA"/>
</dbReference>
<accession>E0S799</accession>
<evidence type="ECO:0000313" key="2">
    <source>
        <dbReference type="Proteomes" id="UP000002313"/>
    </source>
</evidence>
<dbReference type="Proteomes" id="UP000002313">
    <property type="component" value="Chromosome V"/>
</dbReference>
<dbReference type="GeneID" id="9699207"/>
<dbReference type="HOGENOM" id="CLU_2979081_0_0_1"/>
<reference evidence="1 2" key="1">
    <citation type="journal article" date="2010" name="Nat. Commun.">
        <title>The complete sequence of the smallest known nuclear genome from the microsporidian Encephalitozoon intestinalis.</title>
        <authorList>
            <person name="Corradi N."/>
            <person name="Pombert J.-F."/>
            <person name="Farinelli L."/>
            <person name="Didier E.S."/>
            <person name="Keeling P.J."/>
        </authorList>
    </citation>
    <scope>NUCLEOTIDE SEQUENCE [LARGE SCALE GENOMIC DNA]</scope>
    <source>
        <strain evidence="1 2">ATCC 50506</strain>
    </source>
</reference>
<proteinExistence type="predicted"/>
<dbReference type="VEuPathDB" id="MicrosporidiaDB:Eint_050790"/>